<evidence type="ECO:0000256" key="2">
    <source>
        <dbReference type="SAM" id="Phobius"/>
    </source>
</evidence>
<gene>
    <name evidence="3" type="ORF">B0O44_102592</name>
</gene>
<keyword evidence="2" id="KW-0812">Transmembrane</keyword>
<evidence type="ECO:0000313" key="4">
    <source>
        <dbReference type="Proteomes" id="UP000248198"/>
    </source>
</evidence>
<name>A0A318UHU1_9SPHI</name>
<comment type="caution">
    <text evidence="3">The sequence shown here is derived from an EMBL/GenBank/DDBJ whole genome shotgun (WGS) entry which is preliminary data.</text>
</comment>
<protein>
    <recommendedName>
        <fullName evidence="5">AsmA-like protein</fullName>
    </recommendedName>
</protein>
<dbReference type="OrthoDB" id="814802at2"/>
<sequence length="605" mass="69073">MLKKAKAKRVVKYFAGILVFFAGLFGAWSLYFALGLKPGIEKQLRSVVLHATDSLYRIEFKNLWMNCLTGNASLSDVRLVPDTVILKKLTLLKKAPNNVYQIRLKKLSVYHFHPFRIYREKKLNIDEIEVKQPSITLINKQFDFNEHKGPHPVKSPYDYISKLLKEVRVDQIDFKEASFKYIDRNRPRPTVDSVANLDVQILDWLIDPHSAADPARFYLVGDVKIGLGDYTYATSDSLYHINLKDLNFTASKGTLSIKKIALQPRYSEMDFGKVAGYAKDRFSIDLNNLNLTGINLPLYIKKQELFAKEMNMEDGSIAVFNNNELKKLGTPKLGQYPQQLLQKLSSKITIQSFNLNQLNISYAEFDRKSKQRGKITFENTSGKISNVTNSEKEKAKDHFMVAQLSSSLMGQGKLDARFSFDLAAVDGAFSFSGLLHGMNGTAMNPVTKPLGMLRIKSGMVKELNFKVQGNEYGAKGDLDFKYNGLSVNVLKRDTASAFLVRQGLLSFLANHLILNPDNPGKTGLMRHAKIDYKRDLTRSFFNLIWKSLYQGIKYSIGITPEKQAQIKRQVEKFSKMKAERNKRRAMRQQRRSERIKNDQKKQDLD</sequence>
<keyword evidence="2" id="KW-1133">Transmembrane helix</keyword>
<evidence type="ECO:0000313" key="3">
    <source>
        <dbReference type="EMBL" id="PYF76036.1"/>
    </source>
</evidence>
<evidence type="ECO:0008006" key="5">
    <source>
        <dbReference type="Google" id="ProtNLM"/>
    </source>
</evidence>
<dbReference type="RefSeq" id="WP_110828838.1">
    <property type="nucleotide sequence ID" value="NZ_QKLU01000002.1"/>
</dbReference>
<proteinExistence type="predicted"/>
<feature type="compositionally biased region" description="Basic residues" evidence="1">
    <location>
        <begin position="580"/>
        <end position="589"/>
    </location>
</feature>
<organism evidence="3 4">
    <name type="scientific">Pedobacter nutrimenti</name>
    <dbReference type="NCBI Taxonomy" id="1241337"/>
    <lineage>
        <taxon>Bacteria</taxon>
        <taxon>Pseudomonadati</taxon>
        <taxon>Bacteroidota</taxon>
        <taxon>Sphingobacteriia</taxon>
        <taxon>Sphingobacteriales</taxon>
        <taxon>Sphingobacteriaceae</taxon>
        <taxon>Pedobacter</taxon>
    </lineage>
</organism>
<feature type="transmembrane region" description="Helical" evidence="2">
    <location>
        <begin position="12"/>
        <end position="34"/>
    </location>
</feature>
<feature type="region of interest" description="Disordered" evidence="1">
    <location>
        <begin position="574"/>
        <end position="605"/>
    </location>
</feature>
<keyword evidence="2" id="KW-0472">Membrane</keyword>
<reference evidence="3 4" key="1">
    <citation type="submission" date="2018-06" db="EMBL/GenBank/DDBJ databases">
        <title>Genomic Encyclopedia of Archaeal and Bacterial Type Strains, Phase II (KMG-II): from individual species to whole genera.</title>
        <authorList>
            <person name="Goeker M."/>
        </authorList>
    </citation>
    <scope>NUCLEOTIDE SEQUENCE [LARGE SCALE GENOMIC DNA]</scope>
    <source>
        <strain evidence="3 4">DSM 27372</strain>
    </source>
</reference>
<dbReference type="AlphaFoldDB" id="A0A318UHU1"/>
<feature type="compositionally biased region" description="Basic and acidic residues" evidence="1">
    <location>
        <begin position="590"/>
        <end position="605"/>
    </location>
</feature>
<dbReference type="EMBL" id="QKLU01000002">
    <property type="protein sequence ID" value="PYF76036.1"/>
    <property type="molecule type" value="Genomic_DNA"/>
</dbReference>
<accession>A0A318UHU1</accession>
<evidence type="ECO:0000256" key="1">
    <source>
        <dbReference type="SAM" id="MobiDB-lite"/>
    </source>
</evidence>
<keyword evidence="4" id="KW-1185">Reference proteome</keyword>
<dbReference type="Proteomes" id="UP000248198">
    <property type="component" value="Unassembled WGS sequence"/>
</dbReference>